<evidence type="ECO:0000313" key="2">
    <source>
        <dbReference type="Proteomes" id="UP000229438"/>
    </source>
</evidence>
<name>A0A2M8G5N7_UNCKA</name>
<gene>
    <name evidence="1" type="ORF">CO015_04990</name>
</gene>
<dbReference type="Proteomes" id="UP000229438">
    <property type="component" value="Unassembled WGS sequence"/>
</dbReference>
<protein>
    <recommendedName>
        <fullName evidence="3">RidA family protein</fullName>
    </recommendedName>
</protein>
<evidence type="ECO:0000313" key="1">
    <source>
        <dbReference type="EMBL" id="PJC68179.1"/>
    </source>
</evidence>
<evidence type="ECO:0008006" key="3">
    <source>
        <dbReference type="Google" id="ProtNLM"/>
    </source>
</evidence>
<sequence length="109" mass="12176">MQKQKINSSDFAERMGAYSHGYKIDVGDSVLIFTTGQIAMDKAGNVLHPGDAGKQAEFIFESLQKILNEVDASLDDVVKPQFLLPTWMILPKYHQYATNISKTPSPFQL</sequence>
<dbReference type="EMBL" id="PFQS01000118">
    <property type="protein sequence ID" value="PJC68179.1"/>
    <property type="molecule type" value="Genomic_DNA"/>
</dbReference>
<dbReference type="AlphaFoldDB" id="A0A2M8G5N7"/>
<dbReference type="InterPro" id="IPR006175">
    <property type="entry name" value="YjgF/YER057c/UK114"/>
</dbReference>
<accession>A0A2M8G5N7</accession>
<dbReference type="Pfam" id="PF01042">
    <property type="entry name" value="Ribonuc_L-PSP"/>
    <property type="match status" value="1"/>
</dbReference>
<organism evidence="1 2">
    <name type="scientific">candidate division WWE3 bacterium CG_4_8_14_3_um_filter_42_11</name>
    <dbReference type="NCBI Taxonomy" id="1975076"/>
    <lineage>
        <taxon>Bacteria</taxon>
        <taxon>Katanobacteria</taxon>
    </lineage>
</organism>
<dbReference type="SUPFAM" id="SSF55298">
    <property type="entry name" value="YjgF-like"/>
    <property type="match status" value="1"/>
</dbReference>
<proteinExistence type="predicted"/>
<comment type="caution">
    <text evidence="1">The sequence shown here is derived from an EMBL/GenBank/DDBJ whole genome shotgun (WGS) entry which is preliminary data.</text>
</comment>
<dbReference type="InterPro" id="IPR035959">
    <property type="entry name" value="RutC-like_sf"/>
</dbReference>
<reference evidence="2" key="1">
    <citation type="submission" date="2017-09" db="EMBL/GenBank/DDBJ databases">
        <title>Depth-based differentiation of microbial function through sediment-hosted aquifers and enrichment of novel symbionts in the deep terrestrial subsurface.</title>
        <authorList>
            <person name="Probst A.J."/>
            <person name="Ladd B."/>
            <person name="Jarett J.K."/>
            <person name="Geller-Mcgrath D.E."/>
            <person name="Sieber C.M.K."/>
            <person name="Emerson J.B."/>
            <person name="Anantharaman K."/>
            <person name="Thomas B.C."/>
            <person name="Malmstrom R."/>
            <person name="Stieglmeier M."/>
            <person name="Klingl A."/>
            <person name="Woyke T."/>
            <person name="Ryan C.M."/>
            <person name="Banfield J.F."/>
        </authorList>
    </citation>
    <scope>NUCLEOTIDE SEQUENCE [LARGE SCALE GENOMIC DNA]</scope>
</reference>
<dbReference type="Gene3D" id="3.30.1330.40">
    <property type="entry name" value="RutC-like"/>
    <property type="match status" value="1"/>
</dbReference>